<dbReference type="PANTHER" id="PTHR11877">
    <property type="entry name" value="HYDROXYMETHYLGLUTARYL-COA SYNTHASE"/>
    <property type="match status" value="1"/>
</dbReference>
<comment type="similarity">
    <text evidence="1 3">Belongs to the thiolase-like superfamily. Chalcone/stilbene synthases family.</text>
</comment>
<evidence type="ECO:0000259" key="6">
    <source>
        <dbReference type="Pfam" id="PF02797"/>
    </source>
</evidence>
<evidence type="ECO:0000259" key="5">
    <source>
        <dbReference type="Pfam" id="PF00195"/>
    </source>
</evidence>
<evidence type="ECO:0000256" key="2">
    <source>
        <dbReference type="ARBA" id="ARBA00022679"/>
    </source>
</evidence>
<keyword evidence="3" id="KW-0012">Acyltransferase</keyword>
<dbReference type="InterPro" id="IPR001099">
    <property type="entry name" value="Chalcone/stilbene_synt_N"/>
</dbReference>
<dbReference type="PANTHER" id="PTHR11877:SF46">
    <property type="entry name" value="TYPE III POLYKETIDE SYNTHASE A"/>
    <property type="match status" value="1"/>
</dbReference>
<organism evidence="7 8">
    <name type="scientific">Orbilia brochopaga</name>
    <dbReference type="NCBI Taxonomy" id="3140254"/>
    <lineage>
        <taxon>Eukaryota</taxon>
        <taxon>Fungi</taxon>
        <taxon>Dikarya</taxon>
        <taxon>Ascomycota</taxon>
        <taxon>Pezizomycotina</taxon>
        <taxon>Orbiliomycetes</taxon>
        <taxon>Orbiliales</taxon>
        <taxon>Orbiliaceae</taxon>
        <taxon>Orbilia</taxon>
    </lineage>
</organism>
<evidence type="ECO:0000256" key="1">
    <source>
        <dbReference type="ARBA" id="ARBA00005531"/>
    </source>
</evidence>
<sequence>MTQAETLDTAPAVDVSAGACNGHSSIPNGTTPHVNGNGAGYTNGHANGNGANGHSGDSAAVHTASEDDEALDDEEHEMFPEDMSLRIMGIGVQYPPFRILPADLQAIAEKYYPQTPSMKKVLSINRYTGIDARCSIGEPAHPLANQPSAPTITQLHDTFMEHGVPLATSACRAALQDAGYPASAITHSVFTTCTDSANPGYDVFVLQNLGARTSVEKVLLHGVGCAGGLTALRTACNIALGAKARGRRARVLVCATEICTVLVRSELDSIVAEDSVRIGITLFSDCSSAVVVSNGVGEEVGGRGVYDVLGWKHDIVRDSEKELGFDVDPLGWKVILTPKVPQITSTATSPLYKSLLSSIPSSVLSTLSPTGSIAPRDLDWALHPGGSLILTALEKKMGLSPSQLRASYEVYTTFGNSSSATAFSVMDRLRSQTEAGVAGEGSVYGPGIGVSGGRKGVLGCAFGPGVSLEMVLLRRVDGDDRVSGHSNGEGDGSGAIGEVVDGVQRVRVGGEELD</sequence>
<evidence type="ECO:0000256" key="3">
    <source>
        <dbReference type="RuleBase" id="RU003633"/>
    </source>
</evidence>
<keyword evidence="2 3" id="KW-0808">Transferase</keyword>
<dbReference type="InterPro" id="IPR011141">
    <property type="entry name" value="Polyketide_synthase_type-III"/>
</dbReference>
<feature type="compositionally biased region" description="Low complexity" evidence="4">
    <location>
        <begin position="40"/>
        <end position="60"/>
    </location>
</feature>
<evidence type="ECO:0000313" key="8">
    <source>
        <dbReference type="Proteomes" id="UP001375240"/>
    </source>
</evidence>
<dbReference type="GO" id="GO:0030639">
    <property type="term" value="P:polyketide biosynthetic process"/>
    <property type="evidence" value="ECO:0007669"/>
    <property type="project" value="TreeGrafter"/>
</dbReference>
<dbReference type="Gene3D" id="3.40.47.10">
    <property type="match status" value="2"/>
</dbReference>
<evidence type="ECO:0000256" key="4">
    <source>
        <dbReference type="SAM" id="MobiDB-lite"/>
    </source>
</evidence>
<proteinExistence type="inferred from homology"/>
<dbReference type="InterPro" id="IPR012328">
    <property type="entry name" value="Chalcone/stilbene_synt_C"/>
</dbReference>
<gene>
    <name evidence="7" type="ORF">TWF696_008562</name>
</gene>
<dbReference type="AlphaFoldDB" id="A0AAV9UJZ3"/>
<feature type="compositionally biased region" description="Polar residues" evidence="4">
    <location>
        <begin position="23"/>
        <end position="34"/>
    </location>
</feature>
<name>A0AAV9UJZ3_9PEZI</name>
<keyword evidence="8" id="KW-1185">Reference proteome</keyword>
<evidence type="ECO:0000313" key="7">
    <source>
        <dbReference type="EMBL" id="KAK6341489.1"/>
    </source>
</evidence>
<dbReference type="InterPro" id="IPR016039">
    <property type="entry name" value="Thiolase-like"/>
</dbReference>
<comment type="caution">
    <text evidence="7">The sequence shown here is derived from an EMBL/GenBank/DDBJ whole genome shotgun (WGS) entry which is preliminary data.</text>
</comment>
<reference evidence="7 8" key="1">
    <citation type="submission" date="2019-10" db="EMBL/GenBank/DDBJ databases">
        <authorList>
            <person name="Palmer J.M."/>
        </authorList>
    </citation>
    <scope>NUCLEOTIDE SEQUENCE [LARGE SCALE GENOMIC DNA]</scope>
    <source>
        <strain evidence="7 8">TWF696</strain>
    </source>
</reference>
<dbReference type="SUPFAM" id="SSF53901">
    <property type="entry name" value="Thiolase-like"/>
    <property type="match status" value="2"/>
</dbReference>
<evidence type="ECO:0008006" key="9">
    <source>
        <dbReference type="Google" id="ProtNLM"/>
    </source>
</evidence>
<dbReference type="Pfam" id="PF00195">
    <property type="entry name" value="Chal_sti_synt_N"/>
    <property type="match status" value="1"/>
</dbReference>
<feature type="region of interest" description="Disordered" evidence="4">
    <location>
        <begin position="23"/>
        <end position="60"/>
    </location>
</feature>
<protein>
    <recommendedName>
        <fullName evidence="9">Thiolase-like protein</fullName>
    </recommendedName>
</protein>
<dbReference type="Proteomes" id="UP001375240">
    <property type="component" value="Unassembled WGS sequence"/>
</dbReference>
<dbReference type="EMBL" id="JAVHNQ010000007">
    <property type="protein sequence ID" value="KAK6341489.1"/>
    <property type="molecule type" value="Genomic_DNA"/>
</dbReference>
<dbReference type="GO" id="GO:0016747">
    <property type="term" value="F:acyltransferase activity, transferring groups other than amino-acyl groups"/>
    <property type="evidence" value="ECO:0007669"/>
    <property type="project" value="InterPro"/>
</dbReference>
<dbReference type="Pfam" id="PF02797">
    <property type="entry name" value="Chal_sti_synt_C"/>
    <property type="match status" value="1"/>
</dbReference>
<accession>A0AAV9UJZ3</accession>
<feature type="domain" description="Chalcone/stilbene synthase N-terminal" evidence="5">
    <location>
        <begin position="141"/>
        <end position="293"/>
    </location>
</feature>
<feature type="domain" description="Chalcone/stilbene synthase C-terminal" evidence="6">
    <location>
        <begin position="359"/>
        <end position="476"/>
    </location>
</feature>